<dbReference type="Pfam" id="PF26639">
    <property type="entry name" value="Het-6_barrel"/>
    <property type="match status" value="1"/>
</dbReference>
<evidence type="ECO:0000313" key="3">
    <source>
        <dbReference type="Proteomes" id="UP001590951"/>
    </source>
</evidence>
<evidence type="ECO:0000259" key="1">
    <source>
        <dbReference type="Pfam" id="PF06985"/>
    </source>
</evidence>
<dbReference type="Proteomes" id="UP001590951">
    <property type="component" value="Unassembled WGS sequence"/>
</dbReference>
<protein>
    <recommendedName>
        <fullName evidence="1">Heterokaryon incompatibility domain-containing protein</fullName>
    </recommendedName>
</protein>
<dbReference type="Pfam" id="PF06985">
    <property type="entry name" value="HET"/>
    <property type="match status" value="1"/>
</dbReference>
<comment type="caution">
    <text evidence="2">The sequence shown here is derived from an EMBL/GenBank/DDBJ whole genome shotgun (WGS) entry which is preliminary data.</text>
</comment>
<dbReference type="InterPro" id="IPR052895">
    <property type="entry name" value="HetReg/Transcr_Mod"/>
</dbReference>
<dbReference type="PANTHER" id="PTHR24148">
    <property type="entry name" value="ANKYRIN REPEAT DOMAIN-CONTAINING PROTEIN 39 HOMOLOG-RELATED"/>
    <property type="match status" value="1"/>
</dbReference>
<proteinExistence type="predicted"/>
<keyword evidence="3" id="KW-1185">Reference proteome</keyword>
<evidence type="ECO:0000313" key="2">
    <source>
        <dbReference type="EMBL" id="KAL2051859.1"/>
    </source>
</evidence>
<reference evidence="2 3" key="1">
    <citation type="submission" date="2024-09" db="EMBL/GenBank/DDBJ databases">
        <title>Rethinking Asexuality: The Enigmatic Case of Functional Sexual Genes in Lepraria (Stereocaulaceae).</title>
        <authorList>
            <person name="Doellman M."/>
            <person name="Sun Y."/>
            <person name="Barcenas-Pena A."/>
            <person name="Lumbsch H.T."/>
            <person name="Grewe F."/>
        </authorList>
    </citation>
    <scope>NUCLEOTIDE SEQUENCE [LARGE SCALE GENOMIC DNA]</scope>
    <source>
        <strain evidence="2 3">Grewe 0041</strain>
    </source>
</reference>
<sequence>MEYRSLDQFKDEIRLITILQSHRDGSLSSANNTSDLIECRLEHFSLQRSGPEKLHRQTSSRDRIISLDWDHEMSSVDKEPLQWRYSWGDYIALSYEWADPKNTRPIMLNGKTIHVRANLEDALRILRGKRPVQAGCKVWVDALSINQRDLHERSREVTRMYHIYKDACAVVVWLGNSADESHKAMNLIRTLSHSCKIGQDRALGQSLRHQPDLLGKGSWGALSQPFDRSYWSRLWIMQEIALGAGITSVLCGHDAVTWEQLFTATFTFGLHNIDIMFPLIDKERKEIDLPPSGLNRNKIIHLNDEQSVQAGDRDGQFIFMLDLSRKSFATDSKDKVYGLLGLMEPSLSTQIKPDYKASLTKVYTDFAKAVIIADESLELLEQCTWPKTAMPSWVPDWTNTNHYRLFSGKSTYRAAASMKPEIEFTDNDQKLLTQGYLLDTIDGLGTSYYEDSIEERNENDFLVQPEGSKNAYGSELELRVALWRTLVGNRTPRGQHVQDTYSLLLQCVPEMEGPNLDVGTSWRGFRAFSHFLNGSKDLRVAGTRLRDFFPQDRAPFDNPSAVREPMERMFRYLRTRRFVVTQEGFLGLAPIDSKKYNLIYLIPGCNIPIVLRPLSNQFLQIVGGCYLHGYMEGEAVECLQSGLLQTETIIIR</sequence>
<dbReference type="InterPro" id="IPR010730">
    <property type="entry name" value="HET"/>
</dbReference>
<dbReference type="EMBL" id="JBHFEH010000031">
    <property type="protein sequence ID" value="KAL2051859.1"/>
    <property type="molecule type" value="Genomic_DNA"/>
</dbReference>
<gene>
    <name evidence="2" type="ORF">ABVK25_007774</name>
</gene>
<organism evidence="2 3">
    <name type="scientific">Lepraria finkii</name>
    <dbReference type="NCBI Taxonomy" id="1340010"/>
    <lineage>
        <taxon>Eukaryota</taxon>
        <taxon>Fungi</taxon>
        <taxon>Dikarya</taxon>
        <taxon>Ascomycota</taxon>
        <taxon>Pezizomycotina</taxon>
        <taxon>Lecanoromycetes</taxon>
        <taxon>OSLEUM clade</taxon>
        <taxon>Lecanoromycetidae</taxon>
        <taxon>Lecanorales</taxon>
        <taxon>Lecanorineae</taxon>
        <taxon>Stereocaulaceae</taxon>
        <taxon>Lepraria</taxon>
    </lineage>
</organism>
<accession>A0ABR4B4N3</accession>
<feature type="domain" description="Heterokaryon incompatibility" evidence="1">
    <location>
        <begin position="90"/>
        <end position="239"/>
    </location>
</feature>
<name>A0ABR4B4N3_9LECA</name>
<dbReference type="PANTHER" id="PTHR24148:SF73">
    <property type="entry name" value="HET DOMAIN PROTEIN (AFU_ORTHOLOGUE AFUA_8G01020)"/>
    <property type="match status" value="1"/>
</dbReference>